<dbReference type="PATRIC" id="fig|423471.3.peg.3395"/>
<dbReference type="Proteomes" id="UP000003477">
    <property type="component" value="Unassembled WGS sequence"/>
</dbReference>
<comment type="caution">
    <text evidence="2">The sequence shown here is derived from an EMBL/GenBank/DDBJ whole genome shotgun (WGS) entry which is preliminary data.</text>
</comment>
<dbReference type="GeneID" id="88767136"/>
<evidence type="ECO:0000259" key="1">
    <source>
        <dbReference type="Pfam" id="PF13026"/>
    </source>
</evidence>
<feature type="domain" description="DUF3887" evidence="1">
    <location>
        <begin position="59"/>
        <end position="148"/>
    </location>
</feature>
<dbReference type="InterPro" id="IPR024981">
    <property type="entry name" value="DUF3887"/>
</dbReference>
<proteinExistence type="predicted"/>
<dbReference type="EMBL" id="AESD01000534">
    <property type="protein sequence ID" value="EHJ11665.1"/>
    <property type="molecule type" value="Genomic_DNA"/>
</dbReference>
<name>G5J828_CROWT</name>
<accession>G5J828</accession>
<evidence type="ECO:0000313" key="3">
    <source>
        <dbReference type="Proteomes" id="UP000003477"/>
    </source>
</evidence>
<gene>
    <name evidence="2" type="ORF">CWATWH0003_3613</name>
</gene>
<protein>
    <recommendedName>
        <fullName evidence="1">DUF3887 domain-containing protein</fullName>
    </recommendedName>
</protein>
<dbReference type="Gene3D" id="3.10.450.590">
    <property type="match status" value="2"/>
</dbReference>
<reference evidence="2 3" key="1">
    <citation type="journal article" date="2011" name="Front. Microbiol.">
        <title>Two Strains of Crocosphaera watsonii with Highly Conserved Genomes are Distinguished by Strain-Specific Features.</title>
        <authorList>
            <person name="Bench S.R."/>
            <person name="Ilikchyan I.N."/>
            <person name="Tripp H.J."/>
            <person name="Zehr J.P."/>
        </authorList>
    </citation>
    <scope>NUCLEOTIDE SEQUENCE [LARGE SCALE GENOMIC DNA]</scope>
    <source>
        <strain evidence="2 3">WH 0003</strain>
    </source>
</reference>
<dbReference type="Pfam" id="PF13026">
    <property type="entry name" value="DUF3887"/>
    <property type="match status" value="2"/>
</dbReference>
<dbReference type="AlphaFoldDB" id="G5J828"/>
<evidence type="ECO:0000313" key="2">
    <source>
        <dbReference type="EMBL" id="EHJ11665.1"/>
    </source>
</evidence>
<dbReference type="RefSeq" id="WP_007311630.1">
    <property type="nucleotide sequence ID" value="NZ_AESD01000534.1"/>
</dbReference>
<sequence length="257" mass="28366">MNGSLISLTQKGLSFLVLTLVTGVSPLAANAQVKLSSPPPVKLVQAADKVDEEGLKKKAAEVIKLLSEENYGRVRTMLNRELAIELTTDQIGEIWANLIELTGPVTKVVGYKVIPTINADLVVVDTEFDDGTSDQFVVTFNKKGEIVGIDFPNVESIEEIAEIMVNSVAINDFARARGYLHPALKTEILPTRLQSSWQNIQRESGLYERIEEITVRPGSGVDEVDLVVVEAKFQKGIRQFLFIFDDNRRIVGVNLAE</sequence>
<feature type="domain" description="DUF3887" evidence="1">
    <location>
        <begin position="168"/>
        <end position="252"/>
    </location>
</feature>
<organism evidence="2 3">
    <name type="scientific">Crocosphaera watsonii WH 0003</name>
    <dbReference type="NCBI Taxonomy" id="423471"/>
    <lineage>
        <taxon>Bacteria</taxon>
        <taxon>Bacillati</taxon>
        <taxon>Cyanobacteriota</taxon>
        <taxon>Cyanophyceae</taxon>
        <taxon>Oscillatoriophycideae</taxon>
        <taxon>Chroococcales</taxon>
        <taxon>Aphanothecaceae</taxon>
        <taxon>Crocosphaera</taxon>
    </lineage>
</organism>